<name>A0A6A4W520_AMPAM</name>
<accession>A0A6A4W520</accession>
<keyword evidence="3" id="KW-1185">Reference proteome</keyword>
<dbReference type="PROSITE" id="PS50292">
    <property type="entry name" value="PEROXIDASE_3"/>
    <property type="match status" value="1"/>
</dbReference>
<dbReference type="OrthoDB" id="823504at2759"/>
<dbReference type="InterPro" id="IPR037120">
    <property type="entry name" value="Haem_peroxidase_sf_animal"/>
</dbReference>
<dbReference type="PANTHER" id="PTHR11475">
    <property type="entry name" value="OXIDASE/PEROXIDASE"/>
    <property type="match status" value="1"/>
</dbReference>
<gene>
    <name evidence="2" type="primary">Pxd_4</name>
    <name evidence="2" type="ORF">FJT64_026249</name>
</gene>
<organism evidence="2 3">
    <name type="scientific">Amphibalanus amphitrite</name>
    <name type="common">Striped barnacle</name>
    <name type="synonym">Balanus amphitrite</name>
    <dbReference type="NCBI Taxonomy" id="1232801"/>
    <lineage>
        <taxon>Eukaryota</taxon>
        <taxon>Metazoa</taxon>
        <taxon>Ecdysozoa</taxon>
        <taxon>Arthropoda</taxon>
        <taxon>Crustacea</taxon>
        <taxon>Multicrustacea</taxon>
        <taxon>Cirripedia</taxon>
        <taxon>Thoracica</taxon>
        <taxon>Thoracicalcarea</taxon>
        <taxon>Balanomorpha</taxon>
        <taxon>Balanoidea</taxon>
        <taxon>Balanidae</taxon>
        <taxon>Amphibalaninae</taxon>
        <taxon>Amphibalanus</taxon>
    </lineage>
</organism>
<dbReference type="EMBL" id="VIIS01001164">
    <property type="protein sequence ID" value="KAF0301455.1"/>
    <property type="molecule type" value="Genomic_DNA"/>
</dbReference>
<comment type="caution">
    <text evidence="2">The sequence shown here is derived from an EMBL/GenBank/DDBJ whole genome shotgun (WGS) entry which is preliminary data.</text>
</comment>
<keyword evidence="1 2" id="KW-0560">Oxidoreductase</keyword>
<dbReference type="SUPFAM" id="SSF48113">
    <property type="entry name" value="Heme-dependent peroxidases"/>
    <property type="match status" value="1"/>
</dbReference>
<evidence type="ECO:0000313" key="2">
    <source>
        <dbReference type="EMBL" id="KAF0301455.1"/>
    </source>
</evidence>
<protein>
    <submittedName>
        <fullName evidence="2">Peroxidase</fullName>
    </submittedName>
</protein>
<dbReference type="Pfam" id="PF03098">
    <property type="entry name" value="An_peroxidase"/>
    <property type="match status" value="1"/>
</dbReference>
<dbReference type="Proteomes" id="UP000440578">
    <property type="component" value="Unassembled WGS sequence"/>
</dbReference>
<dbReference type="InterPro" id="IPR019791">
    <property type="entry name" value="Haem_peroxidase_animal"/>
</dbReference>
<dbReference type="GO" id="GO:0004601">
    <property type="term" value="F:peroxidase activity"/>
    <property type="evidence" value="ECO:0007669"/>
    <property type="project" value="UniProtKB-KW"/>
</dbReference>
<dbReference type="InterPro" id="IPR010255">
    <property type="entry name" value="Haem_peroxidase_sf"/>
</dbReference>
<dbReference type="Gene3D" id="1.10.640.10">
    <property type="entry name" value="Haem peroxidase domain superfamily, animal type"/>
    <property type="match status" value="1"/>
</dbReference>
<evidence type="ECO:0000313" key="3">
    <source>
        <dbReference type="Proteomes" id="UP000440578"/>
    </source>
</evidence>
<dbReference type="GO" id="GO:0006979">
    <property type="term" value="P:response to oxidative stress"/>
    <property type="evidence" value="ECO:0007669"/>
    <property type="project" value="InterPro"/>
</dbReference>
<reference evidence="2 3" key="1">
    <citation type="submission" date="2019-07" db="EMBL/GenBank/DDBJ databases">
        <title>Draft genome assembly of a fouling barnacle, Amphibalanus amphitrite (Darwin, 1854): The first reference genome for Thecostraca.</title>
        <authorList>
            <person name="Kim W."/>
        </authorList>
    </citation>
    <scope>NUCLEOTIDE SEQUENCE [LARGE SCALE GENOMIC DNA]</scope>
    <source>
        <strain evidence="2">SNU_AA5</strain>
        <tissue evidence="2">Soma without cirri and trophi</tissue>
    </source>
</reference>
<dbReference type="PANTHER" id="PTHR11475:SF143">
    <property type="entry name" value="PUTATIVE-RELATED"/>
    <property type="match status" value="1"/>
</dbReference>
<sequence>MKRLFYAVFVSASGNTTTTVGLDLVTLNIQRGRDHGLAKYPTVLRWCTGVAITRWSDLAIVMTAENVARLKKVYADWTEIDMYVGINMERLVPGAMLGPTARCLITEQFVRLRFGDRFFYDLGGQPGSFTKAQLTQLRRSSWSRLLCDTVGADFSAIQPLAFFQPNNVFNPVTDCSLLPGMDLSVF</sequence>
<proteinExistence type="predicted"/>
<dbReference type="GO" id="GO:0020037">
    <property type="term" value="F:heme binding"/>
    <property type="evidence" value="ECO:0007669"/>
    <property type="project" value="InterPro"/>
</dbReference>
<dbReference type="AlphaFoldDB" id="A0A6A4W520"/>
<keyword evidence="1 2" id="KW-0575">Peroxidase</keyword>
<evidence type="ECO:0000256" key="1">
    <source>
        <dbReference type="ARBA" id="ARBA00022559"/>
    </source>
</evidence>